<organism evidence="1">
    <name type="scientific">uncultured Caudovirales phage</name>
    <dbReference type="NCBI Taxonomy" id="2100421"/>
    <lineage>
        <taxon>Viruses</taxon>
        <taxon>Duplodnaviria</taxon>
        <taxon>Heunggongvirae</taxon>
        <taxon>Uroviricota</taxon>
        <taxon>Caudoviricetes</taxon>
        <taxon>Peduoviridae</taxon>
        <taxon>Maltschvirus</taxon>
        <taxon>Maltschvirus maltsch</taxon>
    </lineage>
</organism>
<sequence length="44" mass="5222">MPTKNKRLKRIHDLLKFVLTLDDEEIIKSTIESVIELLEDEINK</sequence>
<dbReference type="EMBL" id="LR797252">
    <property type="protein sequence ID" value="CAB4196529.1"/>
    <property type="molecule type" value="Genomic_DNA"/>
</dbReference>
<proteinExistence type="predicted"/>
<reference evidence="1" key="1">
    <citation type="submission" date="2020-05" db="EMBL/GenBank/DDBJ databases">
        <authorList>
            <person name="Chiriac C."/>
            <person name="Salcher M."/>
            <person name="Ghai R."/>
            <person name="Kavagutti S V."/>
        </authorList>
    </citation>
    <scope>NUCLEOTIDE SEQUENCE</scope>
</reference>
<accession>A0A6J5RHQ7</accession>
<name>A0A6J5RHQ7_9CAUD</name>
<protein>
    <submittedName>
        <fullName evidence="1">Uncharacterized protein</fullName>
    </submittedName>
</protein>
<gene>
    <name evidence="1" type="ORF">UFOVP1290_49</name>
</gene>
<evidence type="ECO:0000313" key="1">
    <source>
        <dbReference type="EMBL" id="CAB4196529.1"/>
    </source>
</evidence>